<accession>A0A412PZH4</accession>
<evidence type="ECO:0000313" key="1">
    <source>
        <dbReference type="EMBL" id="RGT77396.1"/>
    </source>
</evidence>
<evidence type="ECO:0000313" key="2">
    <source>
        <dbReference type="EMBL" id="RHI17925.1"/>
    </source>
</evidence>
<dbReference type="Proteomes" id="UP000285865">
    <property type="component" value="Unassembled WGS sequence"/>
</dbReference>
<evidence type="ECO:0000313" key="4">
    <source>
        <dbReference type="Proteomes" id="UP000285865"/>
    </source>
</evidence>
<dbReference type="EMBL" id="QRKN01000018">
    <property type="protein sequence ID" value="RHI17925.1"/>
    <property type="molecule type" value="Genomic_DNA"/>
</dbReference>
<comment type="caution">
    <text evidence="1">The sequence shown here is derived from an EMBL/GenBank/DDBJ whole genome shotgun (WGS) entry which is preliminary data.</text>
</comment>
<dbReference type="Proteomes" id="UP000284296">
    <property type="component" value="Unassembled WGS sequence"/>
</dbReference>
<name>A0A412PZH4_9FIRM</name>
<protein>
    <submittedName>
        <fullName evidence="1">Uncharacterized protein</fullName>
    </submittedName>
</protein>
<gene>
    <name evidence="2" type="ORF">DW172_14540</name>
    <name evidence="1" type="ORF">DWX06_15535</name>
</gene>
<proteinExistence type="predicted"/>
<sequence length="81" mass="9306">MLAQYMGYDSIPVQKMYLAGALHDIGNFELLINIIFDGHNISSVGESLFGEKLCKFFKLLQIYQKTPYRFSIIDNLYGVYS</sequence>
<evidence type="ECO:0000313" key="3">
    <source>
        <dbReference type="Proteomes" id="UP000284296"/>
    </source>
</evidence>
<organism evidence="1 3">
    <name type="scientific">Agathobacter rectalis</name>
    <dbReference type="NCBI Taxonomy" id="39491"/>
    <lineage>
        <taxon>Bacteria</taxon>
        <taxon>Bacillati</taxon>
        <taxon>Bacillota</taxon>
        <taxon>Clostridia</taxon>
        <taxon>Lachnospirales</taxon>
        <taxon>Lachnospiraceae</taxon>
        <taxon>Agathobacter</taxon>
    </lineage>
</organism>
<reference evidence="3 4" key="1">
    <citation type="submission" date="2018-08" db="EMBL/GenBank/DDBJ databases">
        <title>A genome reference for cultivated species of the human gut microbiota.</title>
        <authorList>
            <person name="Zou Y."/>
            <person name="Xue W."/>
            <person name="Luo G."/>
        </authorList>
    </citation>
    <scope>NUCLEOTIDE SEQUENCE [LARGE SCALE GENOMIC DNA]</scope>
    <source>
        <strain evidence="1 3">AF18-16LB</strain>
        <strain evidence="2 4">AM16-11</strain>
    </source>
</reference>
<dbReference type="AlphaFoldDB" id="A0A412PZH4"/>
<dbReference type="EMBL" id="QRXG01000044">
    <property type="protein sequence ID" value="RGT77396.1"/>
    <property type="molecule type" value="Genomic_DNA"/>
</dbReference>